<keyword evidence="2" id="KW-1185">Reference proteome</keyword>
<accession>A0ABV0NBW6</accession>
<evidence type="ECO:0000313" key="2">
    <source>
        <dbReference type="Proteomes" id="UP001476798"/>
    </source>
</evidence>
<name>A0ABV0NBW6_9TELE</name>
<proteinExistence type="predicted"/>
<organism evidence="1 2">
    <name type="scientific">Goodea atripinnis</name>
    <dbReference type="NCBI Taxonomy" id="208336"/>
    <lineage>
        <taxon>Eukaryota</taxon>
        <taxon>Metazoa</taxon>
        <taxon>Chordata</taxon>
        <taxon>Craniata</taxon>
        <taxon>Vertebrata</taxon>
        <taxon>Euteleostomi</taxon>
        <taxon>Actinopterygii</taxon>
        <taxon>Neopterygii</taxon>
        <taxon>Teleostei</taxon>
        <taxon>Neoteleostei</taxon>
        <taxon>Acanthomorphata</taxon>
        <taxon>Ovalentaria</taxon>
        <taxon>Atherinomorphae</taxon>
        <taxon>Cyprinodontiformes</taxon>
        <taxon>Goodeidae</taxon>
        <taxon>Goodea</taxon>
    </lineage>
</organism>
<comment type="caution">
    <text evidence="1">The sequence shown here is derived from an EMBL/GenBank/DDBJ whole genome shotgun (WGS) entry which is preliminary data.</text>
</comment>
<sequence>MDPLFCLSGSSSPHVALSAAVITLDEMLDLAVSSSLCSPFVSVFAPAFNCPEFHSGSALQMQDDQMIPVWLLMLGKPFFLSEPFTASANLLVLFGRHVRIYICFHVSAFLVHIYSLTGNLWTVKTLNTSHPLKRSAVCS</sequence>
<reference evidence="1 2" key="1">
    <citation type="submission" date="2021-06" db="EMBL/GenBank/DDBJ databases">
        <authorList>
            <person name="Palmer J.M."/>
        </authorList>
    </citation>
    <scope>NUCLEOTIDE SEQUENCE [LARGE SCALE GENOMIC DNA]</scope>
    <source>
        <strain evidence="1 2">GA_2019</strain>
        <tissue evidence="1">Muscle</tissue>
    </source>
</reference>
<evidence type="ECO:0000313" key="1">
    <source>
        <dbReference type="EMBL" id="MEQ2168894.1"/>
    </source>
</evidence>
<gene>
    <name evidence="1" type="ORF">GOODEAATRI_019370</name>
</gene>
<dbReference type="EMBL" id="JAHRIO010031696">
    <property type="protein sequence ID" value="MEQ2168894.1"/>
    <property type="molecule type" value="Genomic_DNA"/>
</dbReference>
<protein>
    <submittedName>
        <fullName evidence="1">Uncharacterized protein</fullName>
    </submittedName>
</protein>
<dbReference type="Proteomes" id="UP001476798">
    <property type="component" value="Unassembled WGS sequence"/>
</dbReference>